<reference evidence="15" key="1">
    <citation type="journal article" date="2023" name="Insect Mol. Biol.">
        <title>Genome sequencing provides insights into the evolution of gene families encoding plant cell wall-degrading enzymes in longhorned beetles.</title>
        <authorList>
            <person name="Shin N.R."/>
            <person name="Okamura Y."/>
            <person name="Kirsch R."/>
            <person name="Pauchet Y."/>
        </authorList>
    </citation>
    <scope>NUCLEOTIDE SEQUENCE</scope>
    <source>
        <strain evidence="15">MMC_N1</strain>
    </source>
</reference>
<evidence type="ECO:0000256" key="9">
    <source>
        <dbReference type="ARBA" id="ARBA00023180"/>
    </source>
</evidence>
<dbReference type="Proteomes" id="UP001162164">
    <property type="component" value="Unassembled WGS sequence"/>
</dbReference>
<dbReference type="PANTHER" id="PTHR31884">
    <property type="entry name" value="POLYGALACTURONASE"/>
    <property type="match status" value="1"/>
</dbReference>
<keyword evidence="7 13" id="KW-0378">Hydrolase</keyword>
<evidence type="ECO:0000256" key="13">
    <source>
        <dbReference type="RuleBase" id="RU361169"/>
    </source>
</evidence>
<dbReference type="PANTHER" id="PTHR31884:SF9">
    <property type="entry name" value="ENDOPOLYGALACTURONASE D-RELATED"/>
    <property type="match status" value="1"/>
</dbReference>
<dbReference type="InterPro" id="IPR012334">
    <property type="entry name" value="Pectin_lyas_fold"/>
</dbReference>
<protein>
    <recommendedName>
        <fullName evidence="3">endo-polygalacturonase</fullName>
        <ecNumber evidence="3">3.2.1.15</ecNumber>
    </recommendedName>
</protein>
<dbReference type="Pfam" id="PF00295">
    <property type="entry name" value="Glyco_hydro_28"/>
    <property type="match status" value="1"/>
</dbReference>
<organism evidence="15 16">
    <name type="scientific">Molorchus minor</name>
    <dbReference type="NCBI Taxonomy" id="1323400"/>
    <lineage>
        <taxon>Eukaryota</taxon>
        <taxon>Metazoa</taxon>
        <taxon>Ecdysozoa</taxon>
        <taxon>Arthropoda</taxon>
        <taxon>Hexapoda</taxon>
        <taxon>Insecta</taxon>
        <taxon>Pterygota</taxon>
        <taxon>Neoptera</taxon>
        <taxon>Endopterygota</taxon>
        <taxon>Coleoptera</taxon>
        <taxon>Polyphaga</taxon>
        <taxon>Cucujiformia</taxon>
        <taxon>Chrysomeloidea</taxon>
        <taxon>Cerambycidae</taxon>
        <taxon>Lamiinae</taxon>
        <taxon>Monochamini</taxon>
        <taxon>Molorchus</taxon>
    </lineage>
</organism>
<evidence type="ECO:0000313" key="15">
    <source>
        <dbReference type="EMBL" id="KAJ8957032.1"/>
    </source>
</evidence>
<keyword evidence="9" id="KW-0325">Glycoprotein</keyword>
<name>A0ABQ9IR31_9CUCU</name>
<keyword evidence="16" id="KW-1185">Reference proteome</keyword>
<evidence type="ECO:0000256" key="7">
    <source>
        <dbReference type="ARBA" id="ARBA00022801"/>
    </source>
</evidence>
<sequence>MLALNLLVAILACFLAAEASPLNETEPRASCTVTSYSKVADAVSSCTDIVIDGITIPASTTLELDLKDGATVTFQGYNKFDYAQWDGPLMKIKGKGITVKGASGHSLDGQGNKYWDGKGSSGGKTKPKFFRIEATGSSVFKSINLDNCPRQCVSIGNSDGLTISDWTIDSSAGDSKGKNTDGFDISSSSNIVIENTVVKNQDDCIAVNHGSDMKFTGLTCSGGHGLSLSVGQSKTDSSANTVSNIVFSDSTVTDSRNGIHIKTHSDAASGSIKDVTYSNIKLSGITYYGINIQEDYENGSSSGTAKGNIPITGLKMSSITGSMTGSHSMPVYILCGDGGCSSWSWSDISITGNKKSNSCNYSPSGFSC</sequence>
<evidence type="ECO:0000256" key="5">
    <source>
        <dbReference type="ARBA" id="ARBA00022729"/>
    </source>
</evidence>
<keyword evidence="10 13" id="KW-0326">Glycosidase</keyword>
<evidence type="ECO:0000313" key="16">
    <source>
        <dbReference type="Proteomes" id="UP001162164"/>
    </source>
</evidence>
<dbReference type="InterPro" id="IPR011050">
    <property type="entry name" value="Pectin_lyase_fold/virulence"/>
</dbReference>
<comment type="similarity">
    <text evidence="2 13">Belongs to the glycosyl hydrolase 28 family.</text>
</comment>
<evidence type="ECO:0000256" key="14">
    <source>
        <dbReference type="SAM" id="SignalP"/>
    </source>
</evidence>
<keyword evidence="4" id="KW-0964">Secreted</keyword>
<dbReference type="Gene3D" id="2.160.20.10">
    <property type="entry name" value="Single-stranded right-handed beta-helix, Pectin lyase-like"/>
    <property type="match status" value="1"/>
</dbReference>
<evidence type="ECO:0000256" key="3">
    <source>
        <dbReference type="ARBA" id="ARBA00012736"/>
    </source>
</evidence>
<comment type="catalytic activity">
    <reaction evidence="12">
        <text>(1,4-alpha-D-galacturonosyl)n+m + H2O = (1,4-alpha-D-galacturonosyl)n + (1,4-alpha-D-galacturonosyl)m.</text>
        <dbReference type="EC" id="3.2.1.15"/>
    </reaction>
</comment>
<evidence type="ECO:0000256" key="2">
    <source>
        <dbReference type="ARBA" id="ARBA00008834"/>
    </source>
</evidence>
<keyword evidence="8" id="KW-1015">Disulfide bond</keyword>
<dbReference type="EMBL" id="JAPWTJ010003422">
    <property type="protein sequence ID" value="KAJ8957032.1"/>
    <property type="molecule type" value="Genomic_DNA"/>
</dbReference>
<proteinExistence type="inferred from homology"/>
<feature type="chain" id="PRO_5046813503" description="endo-polygalacturonase" evidence="14">
    <location>
        <begin position="20"/>
        <end position="368"/>
    </location>
</feature>
<keyword evidence="5 14" id="KW-0732">Signal</keyword>
<dbReference type="InterPro" id="IPR050434">
    <property type="entry name" value="Glycosyl_hydrlase_28"/>
</dbReference>
<gene>
    <name evidence="15" type="ORF">NQ317_008339</name>
</gene>
<feature type="signal peptide" evidence="14">
    <location>
        <begin position="1"/>
        <end position="19"/>
    </location>
</feature>
<accession>A0ABQ9IR31</accession>
<evidence type="ECO:0000256" key="4">
    <source>
        <dbReference type="ARBA" id="ARBA00022525"/>
    </source>
</evidence>
<dbReference type="SUPFAM" id="SSF51126">
    <property type="entry name" value="Pectin lyase-like"/>
    <property type="match status" value="1"/>
</dbReference>
<dbReference type="SMART" id="SM00710">
    <property type="entry name" value="PbH1"/>
    <property type="match status" value="4"/>
</dbReference>
<dbReference type="InterPro" id="IPR006626">
    <property type="entry name" value="PbH1"/>
</dbReference>
<dbReference type="InterPro" id="IPR000743">
    <property type="entry name" value="Glyco_hydro_28"/>
</dbReference>
<comment type="subcellular location">
    <subcellularLocation>
        <location evidence="1">Secreted</location>
    </subcellularLocation>
</comment>
<evidence type="ECO:0000256" key="1">
    <source>
        <dbReference type="ARBA" id="ARBA00004613"/>
    </source>
</evidence>
<dbReference type="EC" id="3.2.1.15" evidence="3"/>
<evidence type="ECO:0000256" key="6">
    <source>
        <dbReference type="ARBA" id="ARBA00022737"/>
    </source>
</evidence>
<evidence type="ECO:0000256" key="11">
    <source>
        <dbReference type="ARBA" id="ARBA00023316"/>
    </source>
</evidence>
<keyword evidence="11" id="KW-0961">Cell wall biogenesis/degradation</keyword>
<evidence type="ECO:0000256" key="8">
    <source>
        <dbReference type="ARBA" id="ARBA00023157"/>
    </source>
</evidence>
<evidence type="ECO:0000256" key="10">
    <source>
        <dbReference type="ARBA" id="ARBA00023295"/>
    </source>
</evidence>
<evidence type="ECO:0000256" key="12">
    <source>
        <dbReference type="ARBA" id="ARBA00034074"/>
    </source>
</evidence>
<comment type="caution">
    <text evidence="15">The sequence shown here is derived from an EMBL/GenBank/DDBJ whole genome shotgun (WGS) entry which is preliminary data.</text>
</comment>
<keyword evidence="6" id="KW-0677">Repeat</keyword>